<dbReference type="EMBL" id="SWLB01000020">
    <property type="protein sequence ID" value="KAF3325391.1"/>
    <property type="molecule type" value="Genomic_DNA"/>
</dbReference>
<dbReference type="PANTHER" id="PTHR31213">
    <property type="entry name" value="OS08G0374000 PROTEIN-RELATED"/>
    <property type="match status" value="1"/>
</dbReference>
<gene>
    <name evidence="3" type="ORF">FCM35_KLT10462</name>
</gene>
<dbReference type="PANTHER" id="PTHR31213:SF201">
    <property type="entry name" value="OS03G0300400 PROTEIN"/>
    <property type="match status" value="1"/>
</dbReference>
<evidence type="ECO:0000313" key="4">
    <source>
        <dbReference type="Proteomes" id="UP000623129"/>
    </source>
</evidence>
<dbReference type="InterPro" id="IPR050279">
    <property type="entry name" value="Plant_def-hormone_signal"/>
</dbReference>
<dbReference type="Proteomes" id="UP000623129">
    <property type="component" value="Unassembled WGS sequence"/>
</dbReference>
<dbReference type="OrthoDB" id="590841at2759"/>
<evidence type="ECO:0000313" key="3">
    <source>
        <dbReference type="EMBL" id="KAF3325391.1"/>
    </source>
</evidence>
<dbReference type="Pfam" id="PF00407">
    <property type="entry name" value="Bet_v_1"/>
    <property type="match status" value="1"/>
</dbReference>
<dbReference type="GO" id="GO:0006952">
    <property type="term" value="P:defense response"/>
    <property type="evidence" value="ECO:0007669"/>
    <property type="project" value="InterPro"/>
</dbReference>
<dbReference type="GO" id="GO:0005634">
    <property type="term" value="C:nucleus"/>
    <property type="evidence" value="ECO:0007669"/>
    <property type="project" value="TreeGrafter"/>
</dbReference>
<comment type="caution">
    <text evidence="3">The sequence shown here is derived from an EMBL/GenBank/DDBJ whole genome shotgun (WGS) entry which is preliminary data.</text>
</comment>
<dbReference type="InterPro" id="IPR023393">
    <property type="entry name" value="START-like_dom_sf"/>
</dbReference>
<name>A0A833V4Y6_9POAL</name>
<dbReference type="GO" id="GO:0005737">
    <property type="term" value="C:cytoplasm"/>
    <property type="evidence" value="ECO:0007669"/>
    <property type="project" value="TreeGrafter"/>
</dbReference>
<dbReference type="FunFam" id="3.30.530.20:FF:000007">
    <property type="entry name" value="Major pollen allergen Bet v 1-A"/>
    <property type="match status" value="1"/>
</dbReference>
<comment type="similarity">
    <text evidence="1">Belongs to the BetVI family.</text>
</comment>
<evidence type="ECO:0000259" key="2">
    <source>
        <dbReference type="Pfam" id="PF00407"/>
    </source>
</evidence>
<dbReference type="CDD" id="cd07816">
    <property type="entry name" value="Bet_v1-like"/>
    <property type="match status" value="1"/>
</dbReference>
<keyword evidence="4" id="KW-1185">Reference proteome</keyword>
<dbReference type="AlphaFoldDB" id="A0A833V4Y6"/>
<dbReference type="GO" id="GO:0010427">
    <property type="term" value="F:abscisic acid binding"/>
    <property type="evidence" value="ECO:0007669"/>
    <property type="project" value="InterPro"/>
</dbReference>
<reference evidence="3" key="1">
    <citation type="submission" date="2020-01" db="EMBL/GenBank/DDBJ databases">
        <title>Genome sequence of Kobresia littledalei, the first chromosome-level genome in the family Cyperaceae.</title>
        <authorList>
            <person name="Qu G."/>
        </authorList>
    </citation>
    <scope>NUCLEOTIDE SEQUENCE</scope>
    <source>
        <strain evidence="3">C.B.Clarke</strain>
        <tissue evidence="3">Leaf</tissue>
    </source>
</reference>
<dbReference type="GO" id="GO:0038023">
    <property type="term" value="F:signaling receptor activity"/>
    <property type="evidence" value="ECO:0007669"/>
    <property type="project" value="InterPro"/>
</dbReference>
<dbReference type="InterPro" id="IPR000916">
    <property type="entry name" value="Bet_v_I/MLP"/>
</dbReference>
<dbReference type="InterPro" id="IPR024949">
    <property type="entry name" value="Bet_v_I_allergen"/>
</dbReference>
<organism evidence="3 4">
    <name type="scientific">Carex littledalei</name>
    <dbReference type="NCBI Taxonomy" id="544730"/>
    <lineage>
        <taxon>Eukaryota</taxon>
        <taxon>Viridiplantae</taxon>
        <taxon>Streptophyta</taxon>
        <taxon>Embryophyta</taxon>
        <taxon>Tracheophyta</taxon>
        <taxon>Spermatophyta</taxon>
        <taxon>Magnoliopsida</taxon>
        <taxon>Liliopsida</taxon>
        <taxon>Poales</taxon>
        <taxon>Cyperaceae</taxon>
        <taxon>Cyperoideae</taxon>
        <taxon>Cariceae</taxon>
        <taxon>Carex</taxon>
        <taxon>Carex subgen. Euthyceras</taxon>
    </lineage>
</organism>
<protein>
    <submittedName>
        <fullName evidence="3">Pathogenesis-related protein 10a</fullName>
    </submittedName>
</protein>
<feature type="domain" description="Bet v I/Major latex protein" evidence="2">
    <location>
        <begin position="2"/>
        <end position="152"/>
    </location>
</feature>
<dbReference type="GO" id="GO:0009738">
    <property type="term" value="P:abscisic acid-activated signaling pathway"/>
    <property type="evidence" value="ECO:0007669"/>
    <property type="project" value="InterPro"/>
</dbReference>
<evidence type="ECO:0000256" key="1">
    <source>
        <dbReference type="ARBA" id="ARBA00009744"/>
    </source>
</evidence>
<dbReference type="PRINTS" id="PR00634">
    <property type="entry name" value="BETALLERGEN"/>
</dbReference>
<accession>A0A833V4Y6</accession>
<proteinExistence type="inferred from homology"/>
<sequence length="158" mass="16771">MSCTMTSEITTVIPAPRLFKAAITDWHNLAPKIAADKVISSANIEGDGGVGTVRQVNFGPAMPFSYEQKRLEFLDVENCEIKSSVVGGGGLGVFLESASYHVKFSPSGTGGSLVKIVLTYTPMPGANSEQYENMTKGALEGIMKGCEAFLLANPDAYN</sequence>
<dbReference type="GO" id="GO:0004864">
    <property type="term" value="F:protein phosphatase inhibitor activity"/>
    <property type="evidence" value="ECO:0007669"/>
    <property type="project" value="InterPro"/>
</dbReference>
<dbReference type="SUPFAM" id="SSF55961">
    <property type="entry name" value="Bet v1-like"/>
    <property type="match status" value="1"/>
</dbReference>
<dbReference type="Gene3D" id="3.30.530.20">
    <property type="match status" value="1"/>
</dbReference>